<reference evidence="3" key="1">
    <citation type="submission" date="2016-04" db="EMBL/GenBank/DDBJ databases">
        <authorList>
            <person name="Evans L.H."/>
            <person name="Alamgir A."/>
            <person name="Owens N."/>
            <person name="Weber N.D."/>
            <person name="Virtaneva K."/>
            <person name="Barbian K."/>
            <person name="Babar A."/>
            <person name="Rosenke K."/>
        </authorList>
    </citation>
    <scope>NUCLEOTIDE SEQUENCE</scope>
    <source>
        <strain evidence="3">Nono1</strain>
    </source>
</reference>
<accession>A0A1M4EDI6</accession>
<dbReference type="SUPFAM" id="SSF52402">
    <property type="entry name" value="Adenine nucleotide alpha hydrolases-like"/>
    <property type="match status" value="2"/>
</dbReference>
<proteinExistence type="inferred from homology"/>
<evidence type="ECO:0000313" key="3">
    <source>
        <dbReference type="EMBL" id="SBO97037.1"/>
    </source>
</evidence>
<evidence type="ECO:0000259" key="2">
    <source>
        <dbReference type="Pfam" id="PF00582"/>
    </source>
</evidence>
<feature type="domain" description="UspA" evidence="2">
    <location>
        <begin position="146"/>
        <end position="279"/>
    </location>
</feature>
<organism evidence="3">
    <name type="scientific">Nonomuraea gerenzanensis</name>
    <dbReference type="NCBI Taxonomy" id="93944"/>
    <lineage>
        <taxon>Bacteria</taxon>
        <taxon>Bacillati</taxon>
        <taxon>Actinomycetota</taxon>
        <taxon>Actinomycetes</taxon>
        <taxon>Streptosporangiales</taxon>
        <taxon>Streptosporangiaceae</taxon>
        <taxon>Nonomuraea</taxon>
    </lineage>
</organism>
<dbReference type="PANTHER" id="PTHR46553:SF3">
    <property type="entry name" value="ADENINE NUCLEOTIDE ALPHA HYDROLASES-LIKE SUPERFAMILY PROTEIN"/>
    <property type="match status" value="1"/>
</dbReference>
<dbReference type="AlphaFoldDB" id="A0A1M4EDI6"/>
<name>A0A1M4EDI6_9ACTN</name>
<dbReference type="PANTHER" id="PTHR46553">
    <property type="entry name" value="ADENINE NUCLEOTIDE ALPHA HYDROLASES-LIKE SUPERFAMILY PROTEIN"/>
    <property type="match status" value="1"/>
</dbReference>
<dbReference type="InterPro" id="IPR014729">
    <property type="entry name" value="Rossmann-like_a/b/a_fold"/>
</dbReference>
<gene>
    <name evidence="3" type="ORF">BN4615_P6553</name>
</gene>
<protein>
    <submittedName>
        <fullName evidence="3">Universal stress protein family</fullName>
    </submittedName>
</protein>
<dbReference type="Gene3D" id="3.40.50.620">
    <property type="entry name" value="HUPs"/>
    <property type="match status" value="2"/>
</dbReference>
<dbReference type="Pfam" id="PF00582">
    <property type="entry name" value="Usp"/>
    <property type="match status" value="2"/>
</dbReference>
<dbReference type="PRINTS" id="PR01438">
    <property type="entry name" value="UNVRSLSTRESS"/>
</dbReference>
<dbReference type="EMBL" id="LT559118">
    <property type="protein sequence ID" value="SBO97037.1"/>
    <property type="molecule type" value="Genomic_DNA"/>
</dbReference>
<dbReference type="InterPro" id="IPR006016">
    <property type="entry name" value="UspA"/>
</dbReference>
<sequence length="280" mass="29404">MIIVGVDGSVASRAAVEWAAGDAARRHVPLRIVHVVDTSWYQVGKRPDATLPDSLLRAGEQVLGEAEALAVERQPAAEVTTELVTGRPAEMLPAQAGGASELVVGSRGLGGFAGALLGSVSMHLAGHVHCPVVVVRGEQLSADGEIVVGVDDSPECEPALAYAFEQARLRGAPLRAVHAWQLPVHAYAPEIPYDLDEVRAASLQVVRDRLKTFSRDYPQVNVTEDVRPAHPVDALTEAAEQAGLLVVGSHGRGALGSALLGSVSRNVLHHARCPVAVVRA</sequence>
<feature type="domain" description="UspA" evidence="2">
    <location>
        <begin position="2"/>
        <end position="136"/>
    </location>
</feature>
<comment type="similarity">
    <text evidence="1">Belongs to the universal stress protein A family.</text>
</comment>
<dbReference type="RefSeq" id="WP_225265823.1">
    <property type="nucleotide sequence ID" value="NZ_CP084058.1"/>
</dbReference>
<evidence type="ECO:0000256" key="1">
    <source>
        <dbReference type="ARBA" id="ARBA00008791"/>
    </source>
</evidence>
<dbReference type="InterPro" id="IPR006015">
    <property type="entry name" value="Universal_stress_UspA"/>
</dbReference>